<name>A0A0A8Z915_ARUDO</name>
<protein>
    <submittedName>
        <fullName evidence="2">Uncharacterized protein</fullName>
    </submittedName>
</protein>
<reference evidence="2" key="2">
    <citation type="journal article" date="2015" name="Data Brief">
        <title>Shoot transcriptome of the giant reed, Arundo donax.</title>
        <authorList>
            <person name="Barrero R.A."/>
            <person name="Guerrero F.D."/>
            <person name="Moolhuijzen P."/>
            <person name="Goolsby J.A."/>
            <person name="Tidwell J."/>
            <person name="Bellgard S.E."/>
            <person name="Bellgard M.I."/>
        </authorList>
    </citation>
    <scope>NUCLEOTIDE SEQUENCE</scope>
    <source>
        <tissue evidence="2">Shoot tissue taken approximately 20 cm above the soil surface</tissue>
    </source>
</reference>
<organism evidence="2">
    <name type="scientific">Arundo donax</name>
    <name type="common">Giant reed</name>
    <name type="synonym">Donax arundinaceus</name>
    <dbReference type="NCBI Taxonomy" id="35708"/>
    <lineage>
        <taxon>Eukaryota</taxon>
        <taxon>Viridiplantae</taxon>
        <taxon>Streptophyta</taxon>
        <taxon>Embryophyta</taxon>
        <taxon>Tracheophyta</taxon>
        <taxon>Spermatophyta</taxon>
        <taxon>Magnoliopsida</taxon>
        <taxon>Liliopsida</taxon>
        <taxon>Poales</taxon>
        <taxon>Poaceae</taxon>
        <taxon>PACMAD clade</taxon>
        <taxon>Arundinoideae</taxon>
        <taxon>Arundineae</taxon>
        <taxon>Arundo</taxon>
    </lineage>
</organism>
<evidence type="ECO:0000313" key="2">
    <source>
        <dbReference type="EMBL" id="JAD35306.1"/>
    </source>
</evidence>
<proteinExistence type="predicted"/>
<reference evidence="2" key="1">
    <citation type="submission" date="2014-09" db="EMBL/GenBank/DDBJ databases">
        <authorList>
            <person name="Magalhaes I.L.F."/>
            <person name="Oliveira U."/>
            <person name="Santos F.R."/>
            <person name="Vidigal T.H.D.A."/>
            <person name="Brescovit A.D."/>
            <person name="Santos A.J."/>
        </authorList>
    </citation>
    <scope>NUCLEOTIDE SEQUENCE</scope>
    <source>
        <tissue evidence="2">Shoot tissue taken approximately 20 cm above the soil surface</tissue>
    </source>
</reference>
<dbReference type="AlphaFoldDB" id="A0A0A8Z915"/>
<evidence type="ECO:0000256" key="1">
    <source>
        <dbReference type="SAM" id="MobiDB-lite"/>
    </source>
</evidence>
<feature type="region of interest" description="Disordered" evidence="1">
    <location>
        <begin position="25"/>
        <end position="46"/>
    </location>
</feature>
<accession>A0A0A8Z915</accession>
<sequence length="46" mass="4931">MSLGSVRRGIVRFVCEELGVPVPDEFSASGEKGPDMVLNLGPSQLR</sequence>
<dbReference type="EMBL" id="GBRH01262589">
    <property type="protein sequence ID" value="JAD35306.1"/>
    <property type="molecule type" value="Transcribed_RNA"/>
</dbReference>